<dbReference type="EMBL" id="JBHTOC010000004">
    <property type="protein sequence ID" value="MFD1429333.1"/>
    <property type="molecule type" value="Genomic_DNA"/>
</dbReference>
<name>A0ABW4CH89_9LACO</name>
<comment type="caution">
    <text evidence="1">The sequence shown here is derived from an EMBL/GenBank/DDBJ whole genome shotgun (WGS) entry which is preliminary data.</text>
</comment>
<reference evidence="2" key="1">
    <citation type="journal article" date="2019" name="Int. J. Syst. Evol. Microbiol.">
        <title>The Global Catalogue of Microorganisms (GCM) 10K type strain sequencing project: providing services to taxonomists for standard genome sequencing and annotation.</title>
        <authorList>
            <consortium name="The Broad Institute Genomics Platform"/>
            <consortium name="The Broad Institute Genome Sequencing Center for Infectious Disease"/>
            <person name="Wu L."/>
            <person name="Ma J."/>
        </authorList>
    </citation>
    <scope>NUCLEOTIDE SEQUENCE [LARGE SCALE GENOMIC DNA]</scope>
    <source>
        <strain evidence="2">CCM 8980</strain>
    </source>
</reference>
<keyword evidence="2" id="KW-1185">Reference proteome</keyword>
<gene>
    <name evidence="1" type="ORF">ACFQ4P_03600</name>
</gene>
<evidence type="ECO:0000313" key="1">
    <source>
        <dbReference type="EMBL" id="MFD1429333.1"/>
    </source>
</evidence>
<organism evidence="1 2">
    <name type="scientific">Lacticaseibacillus mingshuiensis</name>
    <dbReference type="NCBI Taxonomy" id="2799574"/>
    <lineage>
        <taxon>Bacteria</taxon>
        <taxon>Bacillati</taxon>
        <taxon>Bacillota</taxon>
        <taxon>Bacilli</taxon>
        <taxon>Lactobacillales</taxon>
        <taxon>Lactobacillaceae</taxon>
        <taxon>Lacticaseibacillus</taxon>
    </lineage>
</organism>
<accession>A0ABW4CH89</accession>
<protein>
    <submittedName>
        <fullName evidence="1">Uncharacterized protein</fullName>
    </submittedName>
</protein>
<dbReference type="Proteomes" id="UP001597196">
    <property type="component" value="Unassembled WGS sequence"/>
</dbReference>
<evidence type="ECO:0000313" key="2">
    <source>
        <dbReference type="Proteomes" id="UP001597196"/>
    </source>
</evidence>
<sequence length="72" mass="8229">MGKAYHYAGIVARFMGGWLKYVTRSKSDGRKQMQAALTLFKTLDQPALAIRFGRLYHNRAELDRSVEPDLVL</sequence>
<proteinExistence type="predicted"/>